<keyword evidence="1" id="KW-0805">Transcription regulation</keyword>
<dbReference type="PANTHER" id="PTHR43133">
    <property type="entry name" value="RNA POLYMERASE ECF-TYPE SIGMA FACTO"/>
    <property type="match status" value="1"/>
</dbReference>
<dbReference type="InterPro" id="IPR000792">
    <property type="entry name" value="Tscrpt_reg_LuxR_C"/>
</dbReference>
<dbReference type="GeneID" id="32587393"/>
<dbReference type="SUPFAM" id="SSF88946">
    <property type="entry name" value="Sigma2 domain of RNA polymerase sigma factors"/>
    <property type="match status" value="1"/>
</dbReference>
<dbReference type="GO" id="GO:0006352">
    <property type="term" value="P:DNA-templated transcription initiation"/>
    <property type="evidence" value="ECO:0007669"/>
    <property type="project" value="InterPro"/>
</dbReference>
<dbReference type="InterPro" id="IPR036388">
    <property type="entry name" value="WH-like_DNA-bd_sf"/>
</dbReference>
<dbReference type="GO" id="GO:0003677">
    <property type="term" value="F:DNA binding"/>
    <property type="evidence" value="ECO:0007669"/>
    <property type="project" value="UniProtKB-KW"/>
</dbReference>
<dbReference type="NCBIfam" id="TIGR02937">
    <property type="entry name" value="sigma70-ECF"/>
    <property type="match status" value="1"/>
</dbReference>
<dbReference type="AlphaFoldDB" id="A0A176ZC14"/>
<comment type="caution">
    <text evidence="6">The sequence shown here is derived from an EMBL/GenBank/DDBJ whole genome shotgun (WGS) entry which is preliminary data.</text>
</comment>
<proteinExistence type="predicted"/>
<evidence type="ECO:0000256" key="4">
    <source>
        <dbReference type="ARBA" id="ARBA00023163"/>
    </source>
</evidence>
<gene>
    <name evidence="6" type="ORF">AXW67_05280</name>
</gene>
<dbReference type="InterPro" id="IPR016032">
    <property type="entry name" value="Sig_transdc_resp-reg_C-effctor"/>
</dbReference>
<evidence type="ECO:0000313" key="6">
    <source>
        <dbReference type="EMBL" id="OAF17937.1"/>
    </source>
</evidence>
<dbReference type="Proteomes" id="UP000077173">
    <property type="component" value="Unassembled WGS sequence"/>
</dbReference>
<keyword evidence="4" id="KW-0804">Transcription</keyword>
<dbReference type="PANTHER" id="PTHR43133:SF8">
    <property type="entry name" value="RNA POLYMERASE SIGMA FACTOR HI_1459-RELATED"/>
    <property type="match status" value="1"/>
</dbReference>
<evidence type="ECO:0000256" key="1">
    <source>
        <dbReference type="ARBA" id="ARBA00023015"/>
    </source>
</evidence>
<evidence type="ECO:0000256" key="2">
    <source>
        <dbReference type="ARBA" id="ARBA00023082"/>
    </source>
</evidence>
<keyword evidence="2" id="KW-0731">Sigma factor</keyword>
<sequence length="254" mass="28041">MNSRTFLIFVALVTGVFSLAPLPRSTSAQRVLEARPATSEFLAGPRAAGFGERLVPLVPIDPAMFNPRYRISASDVRAYCMNAAAGPLRDVVKRNAERELRNGLTFGRVSADDITQQVMLKIWENCQLLSGKTDSEMGGYVQRILQNQITDEARLELRQKRVISAHTTVDAPPALAVEDTRQNPAVRVETRDTLAALVAKLTPAERTVLEGLVMNMDLDAIAESMNIQPGTVRDHRTSIRRKYQSLLLNNSAAK</sequence>
<evidence type="ECO:0000313" key="7">
    <source>
        <dbReference type="Proteomes" id="UP000077173"/>
    </source>
</evidence>
<feature type="domain" description="HTH luxR-type" evidence="5">
    <location>
        <begin position="200"/>
        <end position="242"/>
    </location>
</feature>
<dbReference type="InterPro" id="IPR039425">
    <property type="entry name" value="RNA_pol_sigma-70-like"/>
</dbReference>
<dbReference type="GO" id="GO:0016987">
    <property type="term" value="F:sigma factor activity"/>
    <property type="evidence" value="ECO:0007669"/>
    <property type="project" value="UniProtKB-KW"/>
</dbReference>
<reference evidence="6 7" key="1">
    <citation type="submission" date="2016-02" db="EMBL/GenBank/DDBJ databases">
        <title>Draft genome sequence of the strain BR 10247T Bradyrhizobium neotropicale isolated from nodules of Centrolobium paraense.</title>
        <authorList>
            <person name="Simoes-Araujo J.L."/>
            <person name="Barauna A.C."/>
            <person name="Silva K."/>
            <person name="Zilli J.E."/>
        </authorList>
    </citation>
    <scope>NUCLEOTIDE SEQUENCE [LARGE SCALE GENOMIC DNA]</scope>
    <source>
        <strain evidence="6 7">BR 10247</strain>
    </source>
</reference>
<dbReference type="RefSeq" id="WP_063677856.1">
    <property type="nucleotide sequence ID" value="NZ_LSEF01000037.1"/>
</dbReference>
<dbReference type="Gene3D" id="1.10.10.10">
    <property type="entry name" value="Winged helix-like DNA-binding domain superfamily/Winged helix DNA-binding domain"/>
    <property type="match status" value="1"/>
</dbReference>
<evidence type="ECO:0000259" key="5">
    <source>
        <dbReference type="Pfam" id="PF00196"/>
    </source>
</evidence>
<protein>
    <recommendedName>
        <fullName evidence="5">HTH luxR-type domain-containing protein</fullName>
    </recommendedName>
</protein>
<dbReference type="EMBL" id="LSEF01000037">
    <property type="protein sequence ID" value="OAF17937.1"/>
    <property type="molecule type" value="Genomic_DNA"/>
</dbReference>
<accession>A0A176ZC14</accession>
<keyword evidence="3" id="KW-0238">DNA-binding</keyword>
<dbReference type="InterPro" id="IPR014284">
    <property type="entry name" value="RNA_pol_sigma-70_dom"/>
</dbReference>
<dbReference type="Gene3D" id="1.10.1740.10">
    <property type="match status" value="1"/>
</dbReference>
<name>A0A176ZC14_9BRAD</name>
<evidence type="ECO:0000256" key="3">
    <source>
        <dbReference type="ARBA" id="ARBA00023125"/>
    </source>
</evidence>
<organism evidence="6 7">
    <name type="scientific">Bradyrhizobium neotropicale</name>
    <dbReference type="NCBI Taxonomy" id="1497615"/>
    <lineage>
        <taxon>Bacteria</taxon>
        <taxon>Pseudomonadati</taxon>
        <taxon>Pseudomonadota</taxon>
        <taxon>Alphaproteobacteria</taxon>
        <taxon>Hyphomicrobiales</taxon>
        <taxon>Nitrobacteraceae</taxon>
        <taxon>Bradyrhizobium</taxon>
    </lineage>
</organism>
<dbReference type="Pfam" id="PF00196">
    <property type="entry name" value="GerE"/>
    <property type="match status" value="1"/>
</dbReference>
<dbReference type="InterPro" id="IPR013325">
    <property type="entry name" value="RNA_pol_sigma_r2"/>
</dbReference>
<dbReference type="SUPFAM" id="SSF46894">
    <property type="entry name" value="C-terminal effector domain of the bipartite response regulators"/>
    <property type="match status" value="1"/>
</dbReference>
<keyword evidence="7" id="KW-1185">Reference proteome</keyword>